<feature type="transmembrane region" description="Helical" evidence="2">
    <location>
        <begin position="30"/>
        <end position="53"/>
    </location>
</feature>
<dbReference type="EMBL" id="JASNJD010000002">
    <property type="protein sequence ID" value="MDK3016791.1"/>
    <property type="molecule type" value="Genomic_DNA"/>
</dbReference>
<keyword evidence="2" id="KW-0472">Membrane</keyword>
<evidence type="ECO:0000313" key="3">
    <source>
        <dbReference type="EMBL" id="MDK3016791.1"/>
    </source>
</evidence>
<organism evidence="3 4">
    <name type="scientific">Pseudodonghicola flavimaris</name>
    <dbReference type="NCBI Taxonomy" id="3050036"/>
    <lineage>
        <taxon>Bacteria</taxon>
        <taxon>Pseudomonadati</taxon>
        <taxon>Pseudomonadota</taxon>
        <taxon>Alphaproteobacteria</taxon>
        <taxon>Rhodobacterales</taxon>
        <taxon>Paracoccaceae</taxon>
        <taxon>Pseudodonghicola</taxon>
    </lineage>
</organism>
<dbReference type="RefSeq" id="WP_284479605.1">
    <property type="nucleotide sequence ID" value="NZ_JASNJD010000002.1"/>
</dbReference>
<keyword evidence="2" id="KW-1133">Transmembrane helix</keyword>
<proteinExistence type="predicted"/>
<reference evidence="3 4" key="1">
    <citation type="submission" date="2023-05" db="EMBL/GenBank/DDBJ databases">
        <title>Pseudodonghicola sp. nov.</title>
        <authorList>
            <person name="Huang J."/>
        </authorList>
    </citation>
    <scope>NUCLEOTIDE SEQUENCE [LARGE SCALE GENOMIC DNA]</scope>
    <source>
        <strain evidence="3 4">IC7</strain>
    </source>
</reference>
<evidence type="ECO:0000313" key="4">
    <source>
        <dbReference type="Proteomes" id="UP001243757"/>
    </source>
</evidence>
<protein>
    <submittedName>
        <fullName evidence="3">Uncharacterized protein</fullName>
    </submittedName>
</protein>
<evidence type="ECO:0000256" key="1">
    <source>
        <dbReference type="SAM" id="MobiDB-lite"/>
    </source>
</evidence>
<evidence type="ECO:0000256" key="2">
    <source>
        <dbReference type="SAM" id="Phobius"/>
    </source>
</evidence>
<accession>A0ABT7EWS8</accession>
<dbReference type="Proteomes" id="UP001243757">
    <property type="component" value="Unassembled WGS sequence"/>
</dbReference>
<comment type="caution">
    <text evidence="3">The sequence shown here is derived from an EMBL/GenBank/DDBJ whole genome shotgun (WGS) entry which is preliminary data.</text>
</comment>
<keyword evidence="2" id="KW-0812">Transmembrane</keyword>
<name>A0ABT7EWS8_9RHOB</name>
<keyword evidence="4" id="KW-1185">Reference proteome</keyword>
<feature type="transmembrane region" description="Helical" evidence="2">
    <location>
        <begin position="7"/>
        <end position="24"/>
    </location>
</feature>
<feature type="compositionally biased region" description="Basic and acidic residues" evidence="1">
    <location>
        <begin position="78"/>
        <end position="88"/>
    </location>
</feature>
<gene>
    <name evidence="3" type="ORF">QO033_03830</name>
</gene>
<feature type="region of interest" description="Disordered" evidence="1">
    <location>
        <begin position="70"/>
        <end position="94"/>
    </location>
</feature>
<sequence>MRKLIAIINVIAWSGFWAFGYIAITTRELTAAQMTTAAIIACLGFLTGVLAYLKLCRGAVDSGIEPRRQLDPATRARAQADHPADYKADYQGSV</sequence>